<sequence>MSSSTLRVAVVCMSNLNRSMEAHSILKKKGFNVRSFGVGSCVTLPGLAPNLPVVYDFSTTYKQMRKDLLCKNRMHYRSNGVLQILERNERIKPGPERFQECRDLFDVIFTCAETVYKMVVKDLCAREQKTWQPVHVINVEIEDTLEAATLGALIICDLCQGVQKEDDMQSSLPKLLQAAKKKTGKSFLHTICFY</sequence>
<dbReference type="InterPro" id="IPR036196">
    <property type="entry name" value="Ptyr_pPase_sf"/>
</dbReference>
<proteinExistence type="inferred from homology"/>
<evidence type="ECO:0000256" key="2">
    <source>
        <dbReference type="ARBA" id="ARBA00008978"/>
    </source>
</evidence>
<keyword evidence="12" id="KW-1185">Reference proteome</keyword>
<keyword evidence="5 10" id="KW-0904">Protein phosphatase</keyword>
<evidence type="ECO:0000256" key="3">
    <source>
        <dbReference type="ARBA" id="ARBA00022664"/>
    </source>
</evidence>
<comment type="caution">
    <text evidence="11">The sequence shown here is derived from an EMBL/GenBank/DDBJ whole genome shotgun (WGS) entry which is preliminary data.</text>
</comment>
<gene>
    <name evidence="11" type="ORF">FD755_017596</name>
</gene>
<evidence type="ECO:0000256" key="8">
    <source>
        <dbReference type="ARBA" id="ARBA00047761"/>
    </source>
</evidence>
<evidence type="ECO:0000256" key="4">
    <source>
        <dbReference type="ARBA" id="ARBA00022801"/>
    </source>
</evidence>
<reference evidence="11 12" key="1">
    <citation type="submission" date="2019-06" db="EMBL/GenBank/DDBJ databases">
        <title>Discovery of a novel chromosome fission-fusion reversal in muntjac.</title>
        <authorList>
            <person name="Mudd A.B."/>
            <person name="Bredeson J.V."/>
            <person name="Baum R."/>
            <person name="Hockemeyer D."/>
            <person name="Rokhsar D.S."/>
        </authorList>
    </citation>
    <scope>NUCLEOTIDE SEQUENCE [LARGE SCALE GENOMIC DNA]</scope>
    <source>
        <strain evidence="11">UCam_UCB_Mr</strain>
        <tissue evidence="11">Fibroblast cell line</tissue>
    </source>
</reference>
<comment type="subcellular location">
    <subcellularLocation>
        <location evidence="1 10">Nucleus</location>
    </subcellularLocation>
</comment>
<evidence type="ECO:0000256" key="1">
    <source>
        <dbReference type="ARBA" id="ARBA00004123"/>
    </source>
</evidence>
<evidence type="ECO:0000256" key="10">
    <source>
        <dbReference type="RuleBase" id="RU369031"/>
    </source>
</evidence>
<dbReference type="GO" id="GO:0005634">
    <property type="term" value="C:nucleus"/>
    <property type="evidence" value="ECO:0007669"/>
    <property type="project" value="UniProtKB-SubCell"/>
</dbReference>
<dbReference type="Proteomes" id="UP000326062">
    <property type="component" value="Chromosome 10"/>
</dbReference>
<name>A0A5N3XDA3_MUNRE</name>
<keyword evidence="6 10" id="KW-0539">Nucleus</keyword>
<organism evidence="11 12">
    <name type="scientific">Muntiacus reevesi</name>
    <name type="common">Reeves' muntjac</name>
    <name type="synonym">Cervus reevesi</name>
    <dbReference type="NCBI Taxonomy" id="9886"/>
    <lineage>
        <taxon>Eukaryota</taxon>
        <taxon>Metazoa</taxon>
        <taxon>Chordata</taxon>
        <taxon>Craniata</taxon>
        <taxon>Vertebrata</taxon>
        <taxon>Euteleostomi</taxon>
        <taxon>Mammalia</taxon>
        <taxon>Eutheria</taxon>
        <taxon>Laurasiatheria</taxon>
        <taxon>Artiodactyla</taxon>
        <taxon>Ruminantia</taxon>
        <taxon>Pecora</taxon>
        <taxon>Cervidae</taxon>
        <taxon>Muntiacinae</taxon>
        <taxon>Muntiacus</taxon>
    </lineage>
</organism>
<evidence type="ECO:0000256" key="7">
    <source>
        <dbReference type="ARBA" id="ARBA00034669"/>
    </source>
</evidence>
<comment type="similarity">
    <text evidence="2 10">Belongs to the SSU72 phosphatase family.</text>
</comment>
<dbReference type="FunFam" id="3.40.50.2300:FF:000066">
    <property type="entry name" value="RNA polymerase II subunit A C-terminal domain phosphatase SSU72"/>
    <property type="match status" value="1"/>
</dbReference>
<protein>
    <recommendedName>
        <fullName evidence="10">RNA polymerase II subunit A C-terminal domain phosphatase SSU72</fullName>
        <shortName evidence="10">CTD phosphatase SSU72</shortName>
        <ecNumber evidence="10">3.1.3.16</ecNumber>
    </recommendedName>
</protein>
<dbReference type="FunFam" id="3.40.50.2300:FF:000039">
    <property type="entry name" value="RNA polymerase II subunit A C-terminal domain phosphatase"/>
    <property type="match status" value="1"/>
</dbReference>
<keyword evidence="4 10" id="KW-0378">Hydrolase</keyword>
<dbReference type="Gene3D" id="3.40.50.2300">
    <property type="match status" value="2"/>
</dbReference>
<comment type="catalytic activity">
    <reaction evidence="8 10">
        <text>O-phospho-L-seryl-[protein] + H2O = L-seryl-[protein] + phosphate</text>
        <dbReference type="Rhea" id="RHEA:20629"/>
        <dbReference type="Rhea" id="RHEA-COMP:9863"/>
        <dbReference type="Rhea" id="RHEA-COMP:11604"/>
        <dbReference type="ChEBI" id="CHEBI:15377"/>
        <dbReference type="ChEBI" id="CHEBI:29999"/>
        <dbReference type="ChEBI" id="CHEBI:43474"/>
        <dbReference type="ChEBI" id="CHEBI:83421"/>
        <dbReference type="EC" id="3.1.3.16"/>
    </reaction>
</comment>
<accession>A0A5N3XDA3</accession>
<dbReference type="Pfam" id="PF04722">
    <property type="entry name" value="Ssu72"/>
    <property type="match status" value="1"/>
</dbReference>
<evidence type="ECO:0000256" key="6">
    <source>
        <dbReference type="ARBA" id="ARBA00023242"/>
    </source>
</evidence>
<dbReference type="InterPro" id="IPR006811">
    <property type="entry name" value="RNA_pol_II_suA"/>
</dbReference>
<evidence type="ECO:0000313" key="12">
    <source>
        <dbReference type="Proteomes" id="UP000326062"/>
    </source>
</evidence>
<evidence type="ECO:0000256" key="5">
    <source>
        <dbReference type="ARBA" id="ARBA00022912"/>
    </source>
</evidence>
<comment type="function">
    <text evidence="7 10">Protein phosphatase that catalyzes the dephosphorylation of the C-terminal domain of RNA polymerase II. Plays a role in RNA processing and termination.</text>
</comment>
<dbReference type="PANTHER" id="PTHR20383">
    <property type="entry name" value="RNA POLYMERASE II SUBUNIT A C-TERMINAL DOMAIN PHOSPHATASE"/>
    <property type="match status" value="1"/>
</dbReference>
<keyword evidence="3 10" id="KW-0507">mRNA processing</keyword>
<dbReference type="GO" id="GO:0008420">
    <property type="term" value="F:RNA polymerase II CTD heptapeptide repeat phosphatase activity"/>
    <property type="evidence" value="ECO:0007669"/>
    <property type="project" value="UniProtKB-ARBA"/>
</dbReference>
<dbReference type="GO" id="GO:0031124">
    <property type="term" value="P:mRNA 3'-end processing"/>
    <property type="evidence" value="ECO:0007669"/>
    <property type="project" value="UniProtKB-ARBA"/>
</dbReference>
<evidence type="ECO:0000313" key="11">
    <source>
        <dbReference type="EMBL" id="KAB0371187.1"/>
    </source>
</evidence>
<dbReference type="EC" id="3.1.3.16" evidence="10"/>
<comment type="catalytic activity">
    <reaction evidence="9 10">
        <text>O-phospho-L-threonyl-[protein] + H2O = L-threonyl-[protein] + phosphate</text>
        <dbReference type="Rhea" id="RHEA:47004"/>
        <dbReference type="Rhea" id="RHEA-COMP:11060"/>
        <dbReference type="Rhea" id="RHEA-COMP:11605"/>
        <dbReference type="ChEBI" id="CHEBI:15377"/>
        <dbReference type="ChEBI" id="CHEBI:30013"/>
        <dbReference type="ChEBI" id="CHEBI:43474"/>
        <dbReference type="ChEBI" id="CHEBI:61977"/>
        <dbReference type="EC" id="3.1.3.16"/>
    </reaction>
</comment>
<dbReference type="AlphaFoldDB" id="A0A5N3XDA3"/>
<evidence type="ECO:0000256" key="9">
    <source>
        <dbReference type="ARBA" id="ARBA00048336"/>
    </source>
</evidence>
<dbReference type="SUPFAM" id="SSF52788">
    <property type="entry name" value="Phosphotyrosine protein phosphatases I"/>
    <property type="match status" value="1"/>
</dbReference>
<dbReference type="EMBL" id="VCEB01000013">
    <property type="protein sequence ID" value="KAB0371187.1"/>
    <property type="molecule type" value="Genomic_DNA"/>
</dbReference>